<dbReference type="AlphaFoldDB" id="A0A0S7BCM4"/>
<evidence type="ECO:0000313" key="2">
    <source>
        <dbReference type="EMBL" id="GAP12420.1"/>
    </source>
</evidence>
<dbReference type="PANTHER" id="PTHR37298:SF1">
    <property type="entry name" value="UPF0111 PROTEIN YKAA"/>
    <property type="match status" value="1"/>
</dbReference>
<keyword evidence="3" id="KW-1185">Reference proteome</keyword>
<protein>
    <submittedName>
        <fullName evidence="2">Phosphate transport regulator</fullName>
    </submittedName>
</protein>
<dbReference type="RefSeq" id="WP_172797748.1">
    <property type="nucleotide sequence ID" value="NZ_DF967972.1"/>
</dbReference>
<reference evidence="2" key="1">
    <citation type="submission" date="2015-07" db="EMBL/GenBank/DDBJ databases">
        <title>Draft Genome Sequences of Anaerolinea thermolimosa IMO-1, Bellilinea caldifistulae GOMI-1, Leptolinea tardivitalis YMTK-2, Levilinea saccharolytica KIBI-1,Longilinea arvoryzae KOME-1, Previously Described as Members of the Anaerolineaceae (Chloroflexi).</title>
        <authorList>
            <person name="Sekiguchi Y."/>
            <person name="Ohashi A."/>
            <person name="Matsuura N."/>
            <person name="Tourlousse M.D."/>
        </authorList>
    </citation>
    <scope>NUCLEOTIDE SEQUENCE [LARGE SCALE GENOMIC DNA]</scope>
    <source>
        <strain evidence="2">KOME-1</strain>
    </source>
</reference>
<sequence>MNFTFLPAEVKFYDYFEKASSNLVDGAHLLKNLVEDFQNIEEQVGQINEIEHKGDFIVHEVTELLPRTLITPIDPEDIMRLVSALDDALDAIQAAAQRMSIYQITEVRKPARRLASLIFESAQELDTAIKGLRDKKEFDHIRERVIQINTLENNGDRVLYDGLVSLVAHREDMFEFTRWKEIYELLEATTDRIEDAGDIILRVIIANA</sequence>
<organism evidence="2">
    <name type="scientific">Longilinea arvoryzae</name>
    <dbReference type="NCBI Taxonomy" id="360412"/>
    <lineage>
        <taxon>Bacteria</taxon>
        <taxon>Bacillati</taxon>
        <taxon>Chloroflexota</taxon>
        <taxon>Anaerolineae</taxon>
        <taxon>Anaerolineales</taxon>
        <taxon>Anaerolineaceae</taxon>
        <taxon>Longilinea</taxon>
    </lineage>
</organism>
<dbReference type="Proteomes" id="UP000055060">
    <property type="component" value="Unassembled WGS sequence"/>
</dbReference>
<dbReference type="InterPro" id="IPR038078">
    <property type="entry name" value="PhoU-like_sf"/>
</dbReference>
<dbReference type="InterPro" id="IPR052912">
    <property type="entry name" value="UPF0111_domain"/>
</dbReference>
<dbReference type="PANTHER" id="PTHR37298">
    <property type="entry name" value="UPF0111 PROTEIN YKAA"/>
    <property type="match status" value="1"/>
</dbReference>
<dbReference type="Gene3D" id="1.20.58.220">
    <property type="entry name" value="Phosphate transport system protein phou homolog 2, domain 2"/>
    <property type="match status" value="1"/>
</dbReference>
<comment type="similarity">
    <text evidence="1">Belongs to the UPF0111 family.</text>
</comment>
<accession>A0A0S7BCM4</accession>
<dbReference type="InterPro" id="IPR018445">
    <property type="entry name" value="Put_Phosphate_transp_reg"/>
</dbReference>
<dbReference type="Pfam" id="PF01865">
    <property type="entry name" value="PhoU_div"/>
    <property type="match status" value="1"/>
</dbReference>
<evidence type="ECO:0000256" key="1">
    <source>
        <dbReference type="ARBA" id="ARBA00008591"/>
    </source>
</evidence>
<dbReference type="EMBL" id="DF967972">
    <property type="protein sequence ID" value="GAP12420.1"/>
    <property type="molecule type" value="Genomic_DNA"/>
</dbReference>
<name>A0A0S7BCM4_9CHLR</name>
<proteinExistence type="inferred from homology"/>
<evidence type="ECO:0000313" key="3">
    <source>
        <dbReference type="Proteomes" id="UP000055060"/>
    </source>
</evidence>
<gene>
    <name evidence="2" type="ORF">LARV_00155</name>
</gene>
<dbReference type="STRING" id="360412.LARV_00155"/>